<feature type="region of interest" description="Disordered" evidence="3">
    <location>
        <begin position="1"/>
        <end position="22"/>
    </location>
</feature>
<dbReference type="FunFam" id="3.40.50.300:FF:000640">
    <property type="entry name" value="MoxR family ATPase"/>
    <property type="match status" value="1"/>
</dbReference>
<keyword evidence="1" id="KW-0547">Nucleotide-binding</keyword>
<dbReference type="PIRSF" id="PIRSF002849">
    <property type="entry name" value="AAA_ATPase_chaperone_MoxR_prd"/>
    <property type="match status" value="1"/>
</dbReference>
<dbReference type="InterPro" id="IPR027417">
    <property type="entry name" value="P-loop_NTPase"/>
</dbReference>
<dbReference type="InterPro" id="IPR003593">
    <property type="entry name" value="AAA+_ATPase"/>
</dbReference>
<dbReference type="GO" id="GO:0005524">
    <property type="term" value="F:ATP binding"/>
    <property type="evidence" value="ECO:0007669"/>
    <property type="project" value="UniProtKB-KW"/>
</dbReference>
<evidence type="ECO:0000256" key="2">
    <source>
        <dbReference type="ARBA" id="ARBA00022840"/>
    </source>
</evidence>
<dbReference type="InterPro" id="IPR011703">
    <property type="entry name" value="ATPase_AAA-3"/>
</dbReference>
<dbReference type="InterPro" id="IPR041628">
    <property type="entry name" value="ChlI/MoxR_AAA_lid"/>
</dbReference>
<dbReference type="EMBL" id="BAABKX010000015">
    <property type="protein sequence ID" value="GAA5058539.1"/>
    <property type="molecule type" value="Genomic_DNA"/>
</dbReference>
<dbReference type="CDD" id="cd00009">
    <property type="entry name" value="AAA"/>
    <property type="match status" value="1"/>
</dbReference>
<dbReference type="Pfam" id="PF17863">
    <property type="entry name" value="AAA_lid_2"/>
    <property type="match status" value="1"/>
</dbReference>
<feature type="domain" description="AAA+ ATPase" evidence="4">
    <location>
        <begin position="60"/>
        <end position="201"/>
    </location>
</feature>
<dbReference type="SMART" id="SM00382">
    <property type="entry name" value="AAA"/>
    <property type="match status" value="1"/>
</dbReference>
<dbReference type="Proteomes" id="UP001501729">
    <property type="component" value="Unassembled WGS sequence"/>
</dbReference>
<dbReference type="Gene3D" id="1.10.8.80">
    <property type="entry name" value="Magnesium chelatase subunit I, C-Terminal domain"/>
    <property type="match status" value="1"/>
</dbReference>
<proteinExistence type="predicted"/>
<accession>A0AAV3UMK2</accession>
<keyword evidence="6" id="KW-1185">Reference proteome</keyword>
<dbReference type="PANTHER" id="PTHR42759">
    <property type="entry name" value="MOXR FAMILY PROTEIN"/>
    <property type="match status" value="1"/>
</dbReference>
<comment type="caution">
    <text evidence="5">The sequence shown here is derived from an EMBL/GenBank/DDBJ whole genome shotgun (WGS) entry which is preliminary data.</text>
</comment>
<feature type="compositionally biased region" description="Basic and acidic residues" evidence="3">
    <location>
        <begin position="1"/>
        <end position="18"/>
    </location>
</feature>
<evidence type="ECO:0000259" key="4">
    <source>
        <dbReference type="SMART" id="SM00382"/>
    </source>
</evidence>
<dbReference type="AlphaFoldDB" id="A0AAV3UMK2"/>
<organism evidence="5 6">
    <name type="scientific">Haladaptatus pallidirubidus</name>
    <dbReference type="NCBI Taxonomy" id="1008152"/>
    <lineage>
        <taxon>Archaea</taxon>
        <taxon>Methanobacteriati</taxon>
        <taxon>Methanobacteriota</taxon>
        <taxon>Stenosarchaea group</taxon>
        <taxon>Halobacteria</taxon>
        <taxon>Halobacteriales</taxon>
        <taxon>Haladaptataceae</taxon>
        <taxon>Haladaptatus</taxon>
    </lineage>
</organism>
<dbReference type="InterPro" id="IPR050764">
    <property type="entry name" value="CbbQ/NirQ/NorQ/GpvN"/>
</dbReference>
<dbReference type="Pfam" id="PF07726">
    <property type="entry name" value="AAA_3"/>
    <property type="match status" value="1"/>
</dbReference>
<evidence type="ECO:0000313" key="6">
    <source>
        <dbReference type="Proteomes" id="UP001501729"/>
    </source>
</evidence>
<evidence type="ECO:0000313" key="5">
    <source>
        <dbReference type="EMBL" id="GAA5058539.1"/>
    </source>
</evidence>
<protein>
    <submittedName>
        <fullName evidence="5">MoxR family ATPase</fullName>
    </submittedName>
</protein>
<sequence>MKEANKDPEPTHVERPTDELADPLSIEDAADLTQRIIENIEHVIVGQHDAAEHILTTILAGGHLLLEDVPGVGKTMLARSLARSIDCSFKRVQFTPDLLPSDVTGVNIFNQKTHEFEFQPGPIFGNVVLADEINRAPPKTQAALLEAMEEEQVTIDGTTHDVPRPFTVIATQNAIEQDRTYELPVAEIDRFMKKLSLGYPNPEDESEVLRRVVGEHPIRRLDPVASASDIRRARATVSQVTVREPVREYVTRLANYTRDHGQLGVSPRGSIAVLRVAQARAILEGREYVVPDDVKLEAETVLSHRVRGTSGTMGGEEGKAVVQAALDNVPVE</sequence>
<gene>
    <name evidence="5" type="ORF">GCM10025751_41700</name>
</gene>
<dbReference type="GeneID" id="68613945"/>
<reference evidence="5 6" key="1">
    <citation type="journal article" date="2019" name="Int. J. Syst. Evol. Microbiol.">
        <title>The Global Catalogue of Microorganisms (GCM) 10K type strain sequencing project: providing services to taxonomists for standard genome sequencing and annotation.</title>
        <authorList>
            <consortium name="The Broad Institute Genomics Platform"/>
            <consortium name="The Broad Institute Genome Sequencing Center for Infectious Disease"/>
            <person name="Wu L."/>
            <person name="Ma J."/>
        </authorList>
    </citation>
    <scope>NUCLEOTIDE SEQUENCE [LARGE SCALE GENOMIC DNA]</scope>
    <source>
        <strain evidence="5 6">JCM 17504</strain>
    </source>
</reference>
<dbReference type="SUPFAM" id="SSF52540">
    <property type="entry name" value="P-loop containing nucleoside triphosphate hydrolases"/>
    <property type="match status" value="1"/>
</dbReference>
<dbReference type="Gene3D" id="3.40.50.300">
    <property type="entry name" value="P-loop containing nucleotide triphosphate hydrolases"/>
    <property type="match status" value="1"/>
</dbReference>
<keyword evidence="2" id="KW-0067">ATP-binding</keyword>
<evidence type="ECO:0000256" key="3">
    <source>
        <dbReference type="SAM" id="MobiDB-lite"/>
    </source>
</evidence>
<dbReference type="GO" id="GO:0016887">
    <property type="term" value="F:ATP hydrolysis activity"/>
    <property type="evidence" value="ECO:0007669"/>
    <property type="project" value="InterPro"/>
</dbReference>
<name>A0AAV3UMK2_9EURY</name>
<evidence type="ECO:0000256" key="1">
    <source>
        <dbReference type="ARBA" id="ARBA00022741"/>
    </source>
</evidence>
<dbReference type="PANTHER" id="PTHR42759:SF5">
    <property type="entry name" value="METHANOL DEHYDROGENASE REGULATOR"/>
    <property type="match status" value="1"/>
</dbReference>
<dbReference type="RefSeq" id="WP_227773720.1">
    <property type="nucleotide sequence ID" value="NZ_BAABKX010000015.1"/>
</dbReference>